<dbReference type="EMBL" id="WNTK01001196">
    <property type="protein sequence ID" value="KAG9467791.1"/>
    <property type="molecule type" value="Genomic_DNA"/>
</dbReference>
<evidence type="ECO:0000313" key="1">
    <source>
        <dbReference type="EMBL" id="KAG9467791.1"/>
    </source>
</evidence>
<dbReference type="Gene3D" id="3.30.250.20">
    <property type="entry name" value="L1 transposable element, C-terminal domain"/>
    <property type="match status" value="1"/>
</dbReference>
<dbReference type="AlphaFoldDB" id="A0A8J6EEZ2"/>
<dbReference type="PANTHER" id="PTHR11505">
    <property type="entry name" value="L1 TRANSPOSABLE ELEMENT-RELATED"/>
    <property type="match status" value="1"/>
</dbReference>
<name>A0A8J6EEZ2_ELECQ</name>
<keyword evidence="2" id="KW-1185">Reference proteome</keyword>
<protein>
    <submittedName>
        <fullName evidence="1">Uncharacterized protein</fullName>
    </submittedName>
</protein>
<dbReference type="InterPro" id="IPR042566">
    <property type="entry name" value="L1_C"/>
</dbReference>
<dbReference type="InterPro" id="IPR004244">
    <property type="entry name" value="Transposase_22"/>
</dbReference>
<dbReference type="OrthoDB" id="9909705at2759"/>
<reference evidence="1" key="1">
    <citation type="thesis" date="2020" institute="ProQuest LLC" country="789 East Eisenhower Parkway, Ann Arbor, MI, USA">
        <title>Comparative Genomics and Chromosome Evolution.</title>
        <authorList>
            <person name="Mudd A.B."/>
        </authorList>
    </citation>
    <scope>NUCLEOTIDE SEQUENCE</scope>
    <source>
        <strain evidence="1">HN-11 Male</strain>
        <tissue evidence="1">Kidney and liver</tissue>
    </source>
</reference>
<comment type="caution">
    <text evidence="1">The sequence shown here is derived from an EMBL/GenBank/DDBJ whole genome shotgun (WGS) entry which is preliminary data.</text>
</comment>
<accession>A0A8J6EEZ2</accession>
<proteinExistence type="predicted"/>
<dbReference type="Proteomes" id="UP000770717">
    <property type="component" value="Unassembled WGS sequence"/>
</dbReference>
<gene>
    <name evidence="1" type="ORF">GDO78_014290</name>
</gene>
<evidence type="ECO:0000313" key="2">
    <source>
        <dbReference type="Proteomes" id="UP000770717"/>
    </source>
</evidence>
<sequence length="125" mass="14759">MDPDWPRDIICRVHRYRVKETIMKRAWKVSPIQFQGRYVQLFPDLSQLTLMKRKSLRPLLDTLHQHNIEYMWGFPFRLQVRHGGRLIVLRNPGDLAKFSAALDIPMQTIQDWPYLQPLPPGGEAP</sequence>
<organism evidence="1 2">
    <name type="scientific">Eleutherodactylus coqui</name>
    <name type="common">Puerto Rican coqui</name>
    <dbReference type="NCBI Taxonomy" id="57060"/>
    <lineage>
        <taxon>Eukaryota</taxon>
        <taxon>Metazoa</taxon>
        <taxon>Chordata</taxon>
        <taxon>Craniata</taxon>
        <taxon>Vertebrata</taxon>
        <taxon>Euteleostomi</taxon>
        <taxon>Amphibia</taxon>
        <taxon>Batrachia</taxon>
        <taxon>Anura</taxon>
        <taxon>Neobatrachia</taxon>
        <taxon>Hyloidea</taxon>
        <taxon>Eleutherodactylidae</taxon>
        <taxon>Eleutherodactylinae</taxon>
        <taxon>Eleutherodactylus</taxon>
        <taxon>Eleutherodactylus</taxon>
    </lineage>
</organism>